<dbReference type="Proteomes" id="UP000239563">
    <property type="component" value="Chromosome III"/>
</dbReference>
<keyword evidence="1" id="KW-0732">Signal</keyword>
<reference evidence="2 3" key="1">
    <citation type="submission" date="2017-02" db="EMBL/GenBank/DDBJ databases">
        <authorList>
            <person name="Peterson S.W."/>
        </authorList>
    </citation>
    <scope>NUCLEOTIDE SEQUENCE [LARGE SCALE GENOMIC DNA]</scope>
    <source>
        <strain evidence="2 3">SRS1_H2-8</strain>
    </source>
</reference>
<feature type="signal peptide" evidence="1">
    <location>
        <begin position="1"/>
        <end position="21"/>
    </location>
</feature>
<name>A0A2N8U9S7_9BASI</name>
<organism evidence="2 3">
    <name type="scientific">Sporisorium reilianum f. sp. reilianum</name>
    <dbReference type="NCBI Taxonomy" id="72559"/>
    <lineage>
        <taxon>Eukaryota</taxon>
        <taxon>Fungi</taxon>
        <taxon>Dikarya</taxon>
        <taxon>Basidiomycota</taxon>
        <taxon>Ustilaginomycotina</taxon>
        <taxon>Ustilaginomycetes</taxon>
        <taxon>Ustilaginales</taxon>
        <taxon>Ustilaginaceae</taxon>
        <taxon>Sporisorium</taxon>
    </lineage>
</organism>
<accession>A0A2N8U9S7</accession>
<sequence>MQTSMLIAFVLACGAVLLVNASAPRCQFQYAKPAGLLAPSGCPDSHWTHCCIVPMSNYDPLHPREGNYTGVCAVDPHIERGMPDICKPLSDRRKDAEDPIIYDWTLQ</sequence>
<gene>
    <name evidence="2" type="ORF">SRS1_12780</name>
</gene>
<feature type="chain" id="PRO_5014608159" evidence="1">
    <location>
        <begin position="22"/>
        <end position="107"/>
    </location>
</feature>
<evidence type="ECO:0000313" key="3">
    <source>
        <dbReference type="Proteomes" id="UP000239563"/>
    </source>
</evidence>
<protein>
    <submittedName>
        <fullName evidence="2">Uncharacterized protein</fullName>
    </submittedName>
</protein>
<evidence type="ECO:0000256" key="1">
    <source>
        <dbReference type="SAM" id="SignalP"/>
    </source>
</evidence>
<dbReference type="AlphaFoldDB" id="A0A2N8U9S7"/>
<proteinExistence type="predicted"/>
<evidence type="ECO:0000313" key="2">
    <source>
        <dbReference type="EMBL" id="SJX61796.1"/>
    </source>
</evidence>
<dbReference type="EMBL" id="LT795056">
    <property type="protein sequence ID" value="SJX61796.1"/>
    <property type="molecule type" value="Genomic_DNA"/>
</dbReference>